<name>A0A6J5LJR9_9CAUD</name>
<reference evidence="2" key="1">
    <citation type="submission" date="2020-04" db="EMBL/GenBank/DDBJ databases">
        <authorList>
            <person name="Chiriac C."/>
            <person name="Salcher M."/>
            <person name="Ghai R."/>
            <person name="Kavagutti S V."/>
        </authorList>
    </citation>
    <scope>NUCLEOTIDE SEQUENCE</scope>
</reference>
<accession>A0A6J5LJR9</accession>
<evidence type="ECO:0000313" key="1">
    <source>
        <dbReference type="EMBL" id="CAB4127742.1"/>
    </source>
</evidence>
<dbReference type="EMBL" id="LR796283">
    <property type="protein sequence ID" value="CAB4134431.1"/>
    <property type="molecule type" value="Genomic_DNA"/>
</dbReference>
<dbReference type="EMBL" id="LR796217">
    <property type="protein sequence ID" value="CAB4127742.1"/>
    <property type="molecule type" value="Genomic_DNA"/>
</dbReference>
<protein>
    <submittedName>
        <fullName evidence="2">Uncharacterized protein</fullName>
    </submittedName>
</protein>
<organism evidence="2">
    <name type="scientific">uncultured Caudovirales phage</name>
    <dbReference type="NCBI Taxonomy" id="2100421"/>
    <lineage>
        <taxon>Viruses</taxon>
        <taxon>Duplodnaviria</taxon>
        <taxon>Heunggongvirae</taxon>
        <taxon>Uroviricota</taxon>
        <taxon>Caudoviricetes</taxon>
        <taxon>Peduoviridae</taxon>
        <taxon>Maltschvirus</taxon>
        <taxon>Maltschvirus maltsch</taxon>
    </lineage>
</organism>
<evidence type="ECO:0000313" key="2">
    <source>
        <dbReference type="EMBL" id="CAB4134431.1"/>
    </source>
</evidence>
<gene>
    <name evidence="2" type="ORF">UFOVP269_54</name>
    <name evidence="1" type="ORF">UFOVP98_16</name>
</gene>
<proteinExistence type="predicted"/>
<sequence>MTDVLYAGKFKTVEELEAGYNNAAKVYQDNADLQKKYEEAQNALKAPDDYQIPQGIELHDNDIRDLKDSAKNSGLTQAQFDKLVSVQNSKVKSKFESFENAKKEIGADNLNLLQDFIGKNYPEKAAAAMLKEAIKNKDVRESILAQRTAALNSSAPGTGRVSINNYGTVTHKDVITARAEMLKTRGKARVEAQKRYISLSSQLAHAGE</sequence>